<reference evidence="3" key="4">
    <citation type="submission" date="2025-09" db="UniProtKB">
        <authorList>
            <consortium name="Ensembl"/>
        </authorList>
    </citation>
    <scope>IDENTIFICATION</scope>
</reference>
<dbReference type="HOGENOM" id="CLU_091076_3_0_1"/>
<protein>
    <recommendedName>
        <fullName evidence="5">Coiled-coil domain-containing protein 12</fullName>
    </recommendedName>
</protein>
<accession>F6V9P3</accession>
<dbReference type="PANTHER" id="PTHR31551:SF1">
    <property type="entry name" value="COILED-COIL DOMAIN-CONTAINING PROTEIN 12"/>
    <property type="match status" value="1"/>
</dbReference>
<feature type="region of interest" description="Disordered" evidence="2">
    <location>
        <begin position="140"/>
        <end position="163"/>
    </location>
</feature>
<evidence type="ECO:0000256" key="2">
    <source>
        <dbReference type="SAM" id="MobiDB-lite"/>
    </source>
</evidence>
<evidence type="ECO:0000256" key="1">
    <source>
        <dbReference type="SAM" id="Coils"/>
    </source>
</evidence>
<reference evidence="3" key="2">
    <citation type="journal article" date="2008" name="Genome Biol.">
        <title>Improved genome assembly and evidence-based global gene model set for the chordate Ciona intestinalis: new insight into intron and operon populations.</title>
        <authorList>
            <person name="Satou Y."/>
            <person name="Mineta K."/>
            <person name="Ogasawara M."/>
            <person name="Sasakura Y."/>
            <person name="Shoguchi E."/>
            <person name="Ueno K."/>
            <person name="Yamada L."/>
            <person name="Matsumoto J."/>
            <person name="Wasserscheid J."/>
            <person name="Dewar K."/>
            <person name="Wiley G.B."/>
            <person name="Macmil S.L."/>
            <person name="Roe B.A."/>
            <person name="Zeller R.W."/>
            <person name="Hastings K.E."/>
            <person name="Lemaire P."/>
            <person name="Lindquist E."/>
            <person name="Endo T."/>
            <person name="Hotta K."/>
            <person name="Inaba K."/>
        </authorList>
    </citation>
    <scope>NUCLEOTIDE SEQUENCE [LARGE SCALE GENOMIC DNA]</scope>
    <source>
        <strain evidence="3">wild type</strain>
    </source>
</reference>
<sequence>KMMGDKNVGNLEEAARKRKERLKAMREQRMTGGEPPSKKSGKEELPKPELKLRNYNPVGDDLKEAVLANAEPEKVEDQITNQLESQAAEPTVQEEVDILKLAPRKPDWDLKRDIQSKLDRLERKTQRAIAEIIRERLKQSTKEDAAHFAEVPDEMKGDGYDSD</sequence>
<keyword evidence="1" id="KW-0175">Coiled coil</keyword>
<evidence type="ECO:0000313" key="3">
    <source>
        <dbReference type="Ensembl" id="ENSCINP00000010807.3"/>
    </source>
</evidence>
<dbReference type="InterPro" id="IPR013169">
    <property type="entry name" value="mRNA_splic_Cwf18-like"/>
</dbReference>
<dbReference type="Pfam" id="PF08315">
    <property type="entry name" value="cwf18"/>
    <property type="match status" value="1"/>
</dbReference>
<name>F6V9P3_CIOIN</name>
<organism evidence="3 4">
    <name type="scientific">Ciona intestinalis</name>
    <name type="common">Transparent sea squirt</name>
    <name type="synonym">Ascidia intestinalis</name>
    <dbReference type="NCBI Taxonomy" id="7719"/>
    <lineage>
        <taxon>Eukaryota</taxon>
        <taxon>Metazoa</taxon>
        <taxon>Chordata</taxon>
        <taxon>Tunicata</taxon>
        <taxon>Ascidiacea</taxon>
        <taxon>Phlebobranchia</taxon>
        <taxon>Cionidae</taxon>
        <taxon>Ciona</taxon>
    </lineage>
</organism>
<dbReference type="Ensembl" id="ENSCINT00000010807.3">
    <property type="protein sequence ID" value="ENSCINP00000010807.3"/>
    <property type="gene ID" value="ENSCING00000005261.3"/>
</dbReference>
<feature type="compositionally biased region" description="Basic and acidic residues" evidence="2">
    <location>
        <begin position="153"/>
        <end position="163"/>
    </location>
</feature>
<feature type="coiled-coil region" evidence="1">
    <location>
        <begin position="111"/>
        <end position="138"/>
    </location>
</feature>
<feature type="region of interest" description="Disordered" evidence="2">
    <location>
        <begin position="1"/>
        <end position="57"/>
    </location>
</feature>
<dbReference type="GO" id="GO:0071014">
    <property type="term" value="C:post-mRNA release spliceosomal complex"/>
    <property type="evidence" value="ECO:0000318"/>
    <property type="project" value="GO_Central"/>
</dbReference>
<reference evidence="3" key="3">
    <citation type="submission" date="2025-08" db="UniProtKB">
        <authorList>
            <consortium name="Ensembl"/>
        </authorList>
    </citation>
    <scope>IDENTIFICATION</scope>
</reference>
<dbReference type="Proteomes" id="UP000008144">
    <property type="component" value="Chromosome 2"/>
</dbReference>
<evidence type="ECO:0000313" key="4">
    <source>
        <dbReference type="Proteomes" id="UP000008144"/>
    </source>
</evidence>
<feature type="compositionally biased region" description="Basic and acidic residues" evidence="2">
    <location>
        <begin position="36"/>
        <end position="52"/>
    </location>
</feature>
<evidence type="ECO:0008006" key="5">
    <source>
        <dbReference type="Google" id="ProtNLM"/>
    </source>
</evidence>
<dbReference type="InParanoid" id="F6V9P3"/>
<dbReference type="STRING" id="7719.ENSCINP00000010807"/>
<dbReference type="EMBL" id="EAAA01001513">
    <property type="status" value="NOT_ANNOTATED_CDS"/>
    <property type="molecule type" value="Genomic_DNA"/>
</dbReference>
<dbReference type="AlphaFoldDB" id="F6V9P3"/>
<proteinExistence type="predicted"/>
<keyword evidence="4" id="KW-1185">Reference proteome</keyword>
<dbReference type="GO" id="GO:0005684">
    <property type="term" value="C:U2-type spliceosomal complex"/>
    <property type="evidence" value="ECO:0000318"/>
    <property type="project" value="GO_Central"/>
</dbReference>
<reference evidence="4" key="1">
    <citation type="journal article" date="2002" name="Science">
        <title>The draft genome of Ciona intestinalis: insights into chordate and vertebrate origins.</title>
        <authorList>
            <person name="Dehal P."/>
            <person name="Satou Y."/>
            <person name="Campbell R.K."/>
            <person name="Chapman J."/>
            <person name="Degnan B."/>
            <person name="De Tomaso A."/>
            <person name="Davidson B."/>
            <person name="Di Gregorio A."/>
            <person name="Gelpke M."/>
            <person name="Goodstein D.M."/>
            <person name="Harafuji N."/>
            <person name="Hastings K.E."/>
            <person name="Ho I."/>
            <person name="Hotta K."/>
            <person name="Huang W."/>
            <person name="Kawashima T."/>
            <person name="Lemaire P."/>
            <person name="Martinez D."/>
            <person name="Meinertzhagen I.A."/>
            <person name="Necula S."/>
            <person name="Nonaka M."/>
            <person name="Putnam N."/>
            <person name="Rash S."/>
            <person name="Saiga H."/>
            <person name="Satake M."/>
            <person name="Terry A."/>
            <person name="Yamada L."/>
            <person name="Wang H.G."/>
            <person name="Awazu S."/>
            <person name="Azumi K."/>
            <person name="Boore J."/>
            <person name="Branno M."/>
            <person name="Chin-Bow S."/>
            <person name="DeSantis R."/>
            <person name="Doyle S."/>
            <person name="Francino P."/>
            <person name="Keys D.N."/>
            <person name="Haga S."/>
            <person name="Hayashi H."/>
            <person name="Hino K."/>
            <person name="Imai K.S."/>
            <person name="Inaba K."/>
            <person name="Kano S."/>
            <person name="Kobayashi K."/>
            <person name="Kobayashi M."/>
            <person name="Lee B.I."/>
            <person name="Makabe K.W."/>
            <person name="Manohar C."/>
            <person name="Matassi G."/>
            <person name="Medina M."/>
            <person name="Mochizuki Y."/>
            <person name="Mount S."/>
            <person name="Morishita T."/>
            <person name="Miura S."/>
            <person name="Nakayama A."/>
            <person name="Nishizaka S."/>
            <person name="Nomoto H."/>
            <person name="Ohta F."/>
            <person name="Oishi K."/>
            <person name="Rigoutsos I."/>
            <person name="Sano M."/>
            <person name="Sasaki A."/>
            <person name="Sasakura Y."/>
            <person name="Shoguchi E."/>
            <person name="Shin-i T."/>
            <person name="Spagnuolo A."/>
            <person name="Stainier D."/>
            <person name="Suzuki M.M."/>
            <person name="Tassy O."/>
            <person name="Takatori N."/>
            <person name="Tokuoka M."/>
            <person name="Yagi K."/>
            <person name="Yoshizaki F."/>
            <person name="Wada S."/>
            <person name="Zhang C."/>
            <person name="Hyatt P.D."/>
            <person name="Larimer F."/>
            <person name="Detter C."/>
            <person name="Doggett N."/>
            <person name="Glavina T."/>
            <person name="Hawkins T."/>
            <person name="Richardson P."/>
            <person name="Lucas S."/>
            <person name="Kohara Y."/>
            <person name="Levine M."/>
            <person name="Satoh N."/>
            <person name="Rokhsar D.S."/>
        </authorList>
    </citation>
    <scope>NUCLEOTIDE SEQUENCE [LARGE SCALE GENOMIC DNA]</scope>
</reference>
<dbReference type="PANTHER" id="PTHR31551">
    <property type="entry name" value="PRE-MRNA-SPLICING FACTOR CWF18"/>
    <property type="match status" value="1"/>
</dbReference>
<dbReference type="GeneTree" id="ENSGT00390000011619"/>
<dbReference type="FunCoup" id="F6V9P3">
    <property type="interactions" value="842"/>
</dbReference>
<dbReference type="OMA" id="KPHNETT"/>